<dbReference type="SUPFAM" id="SSF53254">
    <property type="entry name" value="Phosphoglycerate mutase-like"/>
    <property type="match status" value="1"/>
</dbReference>
<dbReference type="InterPro" id="IPR029033">
    <property type="entry name" value="His_PPase_superfam"/>
</dbReference>
<dbReference type="Proteomes" id="UP000282837">
    <property type="component" value="Unassembled WGS sequence"/>
</dbReference>
<organism evidence="4 5">
    <name type="scientific">Novosphingobium umbonatum</name>
    <dbReference type="NCBI Taxonomy" id="1908524"/>
    <lineage>
        <taxon>Bacteria</taxon>
        <taxon>Pseudomonadati</taxon>
        <taxon>Pseudomonadota</taxon>
        <taxon>Alphaproteobacteria</taxon>
        <taxon>Sphingomonadales</taxon>
        <taxon>Sphingomonadaceae</taxon>
        <taxon>Novosphingobium</taxon>
    </lineage>
</organism>
<dbReference type="AlphaFoldDB" id="A0A437N7F5"/>
<dbReference type="OrthoDB" id="395886at2"/>
<sequence length="409" mass="43808">MKRLLIAAALLLSGTAAASERLPKGMVAERLVMLYRHGVRAPLAPEAALDGLEHQPLPDWPVGESMMTPHGLDALTQQGREHARLWQHWGLLPAKACPAAKDVAIWTNTSPRTIASGKALVQGIVEDCSLPVGHLDEAQVDPLFEPLRAGAVEFDGAKALASVWAYTGGAQAQARRYAKTLRLMQRVIGCKICDLSQEPASLGLSSDGRELVLTGPIRRYSGTAQVFLLQYLQGMPMRDVAWGRADLSRLRQLGALHAALFDVYARPPYLAARVAGPLARDMAQSLTAPAGPRVKLYMGHDTNIAALGALLGLKPAFAGYAAGDPPPGGGVGLLLLRDRQGRRWLRAFTSSMSPVSLRQGAAGHHGMALRDLRWRHCAGAKGSLCPLPSFLALVQLRAVPVMTVQGQAR</sequence>
<gene>
    <name evidence="4" type="ORF">EOE18_07805</name>
</gene>
<accession>A0A437N7F5</accession>
<name>A0A437N7F5_9SPHN</name>
<dbReference type="Gene3D" id="3.40.50.1240">
    <property type="entry name" value="Phosphoglycerate mutase-like"/>
    <property type="match status" value="2"/>
</dbReference>
<keyword evidence="2" id="KW-0378">Hydrolase</keyword>
<evidence type="ECO:0000256" key="2">
    <source>
        <dbReference type="ARBA" id="ARBA00022801"/>
    </source>
</evidence>
<dbReference type="RefSeq" id="WP_127707929.1">
    <property type="nucleotide sequence ID" value="NZ_SACO01000004.1"/>
</dbReference>
<reference evidence="4 5" key="1">
    <citation type="submission" date="2019-01" db="EMBL/GenBank/DDBJ databases">
        <authorList>
            <person name="Chen W.-M."/>
        </authorList>
    </citation>
    <scope>NUCLEOTIDE SEQUENCE [LARGE SCALE GENOMIC DNA]</scope>
    <source>
        <strain evidence="4 5">FSY-9</strain>
    </source>
</reference>
<comment type="caution">
    <text evidence="4">The sequence shown here is derived from an EMBL/GenBank/DDBJ whole genome shotgun (WGS) entry which is preliminary data.</text>
</comment>
<dbReference type="PANTHER" id="PTHR11567">
    <property type="entry name" value="ACID PHOSPHATASE-RELATED"/>
    <property type="match status" value="1"/>
</dbReference>
<evidence type="ECO:0000313" key="4">
    <source>
        <dbReference type="EMBL" id="RVU05869.1"/>
    </source>
</evidence>
<protein>
    <submittedName>
        <fullName evidence="4">Histidine-type phosphatase</fullName>
    </submittedName>
</protein>
<dbReference type="InterPro" id="IPR050645">
    <property type="entry name" value="Histidine_acid_phosphatase"/>
</dbReference>
<proteinExistence type="inferred from homology"/>
<feature type="chain" id="PRO_5018983808" evidence="3">
    <location>
        <begin position="19"/>
        <end position="409"/>
    </location>
</feature>
<dbReference type="PANTHER" id="PTHR11567:SF110">
    <property type="entry name" value="2-PHOSPHOXYLOSE PHOSPHATASE 1"/>
    <property type="match status" value="1"/>
</dbReference>
<dbReference type="GO" id="GO:0030288">
    <property type="term" value="C:outer membrane-bounded periplasmic space"/>
    <property type="evidence" value="ECO:0007669"/>
    <property type="project" value="TreeGrafter"/>
</dbReference>
<evidence type="ECO:0000256" key="1">
    <source>
        <dbReference type="ARBA" id="ARBA00005375"/>
    </source>
</evidence>
<dbReference type="GO" id="GO:0050308">
    <property type="term" value="F:sugar-phosphatase activity"/>
    <property type="evidence" value="ECO:0007669"/>
    <property type="project" value="TreeGrafter"/>
</dbReference>
<dbReference type="InterPro" id="IPR000560">
    <property type="entry name" value="His_Pase_clade-2"/>
</dbReference>
<keyword evidence="3" id="KW-0732">Signal</keyword>
<evidence type="ECO:0000313" key="5">
    <source>
        <dbReference type="Proteomes" id="UP000282837"/>
    </source>
</evidence>
<dbReference type="Pfam" id="PF00328">
    <property type="entry name" value="His_Phos_2"/>
    <property type="match status" value="1"/>
</dbReference>
<feature type="signal peptide" evidence="3">
    <location>
        <begin position="1"/>
        <end position="18"/>
    </location>
</feature>
<evidence type="ECO:0000256" key="3">
    <source>
        <dbReference type="SAM" id="SignalP"/>
    </source>
</evidence>
<dbReference type="EMBL" id="SACO01000004">
    <property type="protein sequence ID" value="RVU05869.1"/>
    <property type="molecule type" value="Genomic_DNA"/>
</dbReference>
<comment type="similarity">
    <text evidence="1">Belongs to the histidine acid phosphatase family.</text>
</comment>
<keyword evidence="5" id="KW-1185">Reference proteome</keyword>